<feature type="chain" id="PRO_5030903395" evidence="1">
    <location>
        <begin position="25"/>
        <end position="154"/>
    </location>
</feature>
<evidence type="ECO:0000256" key="1">
    <source>
        <dbReference type="SAM" id="SignalP"/>
    </source>
</evidence>
<dbReference type="EMBL" id="JACHID010000002">
    <property type="protein sequence ID" value="MBB5021048.1"/>
    <property type="molecule type" value="Genomic_DNA"/>
</dbReference>
<name>A0A7W8DGB0_9BACT</name>
<feature type="signal peptide" evidence="1">
    <location>
        <begin position="1"/>
        <end position="24"/>
    </location>
</feature>
<gene>
    <name evidence="2" type="ORF">HNR37_000354</name>
</gene>
<accession>A0A7W8DGB0</accession>
<comment type="caution">
    <text evidence="2">The sequence shown here is derived from an EMBL/GenBank/DDBJ whole genome shotgun (WGS) entry which is preliminary data.</text>
</comment>
<organism evidence="2 3">
    <name type="scientific">Desulfurispira natronophila</name>
    <dbReference type="NCBI Taxonomy" id="682562"/>
    <lineage>
        <taxon>Bacteria</taxon>
        <taxon>Pseudomonadati</taxon>
        <taxon>Chrysiogenota</taxon>
        <taxon>Chrysiogenia</taxon>
        <taxon>Chrysiogenales</taxon>
        <taxon>Chrysiogenaceae</taxon>
        <taxon>Desulfurispira</taxon>
    </lineage>
</organism>
<evidence type="ECO:0000313" key="2">
    <source>
        <dbReference type="EMBL" id="MBB5021048.1"/>
    </source>
</evidence>
<dbReference type="Proteomes" id="UP000528322">
    <property type="component" value="Unassembled WGS sequence"/>
</dbReference>
<keyword evidence="3" id="KW-1185">Reference proteome</keyword>
<proteinExistence type="predicted"/>
<protein>
    <submittedName>
        <fullName evidence="2">Opacity protein-like surface antigen</fullName>
    </submittedName>
</protein>
<keyword evidence="1" id="KW-0732">Signal</keyword>
<dbReference type="AlphaFoldDB" id="A0A7W8DGB0"/>
<evidence type="ECO:0000313" key="3">
    <source>
        <dbReference type="Proteomes" id="UP000528322"/>
    </source>
</evidence>
<dbReference type="RefSeq" id="WP_183729003.1">
    <property type="nucleotide sequence ID" value="NZ_JACHID010000002.1"/>
</dbReference>
<reference evidence="2 3" key="1">
    <citation type="submission" date="2020-08" db="EMBL/GenBank/DDBJ databases">
        <title>Genomic Encyclopedia of Type Strains, Phase IV (KMG-IV): sequencing the most valuable type-strain genomes for metagenomic binning, comparative biology and taxonomic classification.</title>
        <authorList>
            <person name="Goeker M."/>
        </authorList>
    </citation>
    <scope>NUCLEOTIDE SEQUENCE [LARGE SCALE GENOMIC DNA]</scope>
    <source>
        <strain evidence="2 3">DSM 22071</strain>
    </source>
</reference>
<sequence>MKKNLILLAVLLCFLALAPQSALASNAVGIDGIRLIDKNQDDGMTNAFFQHALSRTTAVKAGFASGDDLTIIEVSYKGYNQRYYNGTFYELGGAYVDDSDDSEIGFTASLGYETSIANSLVVGGAVQMMLIDEDIMRQEESPIFLPRLYAMFTF</sequence>